<dbReference type="EMBL" id="FTNT01000015">
    <property type="protein sequence ID" value="SIS22635.1"/>
    <property type="molecule type" value="Genomic_DNA"/>
</dbReference>
<keyword evidence="3" id="KW-1003">Cell membrane</keyword>
<sequence>MARYLLIRVFQGVVVLWAAFTISYVVLYLLPSDPVSLAAEGGGMGTPVDQGAIAEMRARYGLDTSIWHQYWTALTHAVVGDFGRSISTGQTVVGAIGAAVPSTLALAGTALVLAVVGGSTLAFTAVYTRLRWLRTLLLSLPPLGVAVPTFWMGLVLLQFFSFGLPVFPAFGDRTAAALVLPAITLSIPTGAVIAQVLATSLTSTWREPFVDVATAKGASRWYIQTRHVIRLAVVPALTIAGVLVGELLAGSVVVETVFARAGVGRLTQTSVLAQDIPVVQGIVVLTSLIYVLVTLAVDVVYPLIDPRIVEGTRIGRRKRPAASPTDEAVVAAHV</sequence>
<evidence type="ECO:0000256" key="5">
    <source>
        <dbReference type="ARBA" id="ARBA00022989"/>
    </source>
</evidence>
<evidence type="ECO:0000256" key="4">
    <source>
        <dbReference type="ARBA" id="ARBA00022692"/>
    </source>
</evidence>
<evidence type="ECO:0000256" key="3">
    <source>
        <dbReference type="ARBA" id="ARBA00022475"/>
    </source>
</evidence>
<dbReference type="STRING" id="1344003.SAMN05445060_3992"/>
<reference evidence="9 10" key="1">
    <citation type="submission" date="2017-01" db="EMBL/GenBank/DDBJ databases">
        <authorList>
            <person name="Mah S.A."/>
            <person name="Swanson W.J."/>
            <person name="Moy G.W."/>
            <person name="Vacquier V.D."/>
        </authorList>
    </citation>
    <scope>NUCLEOTIDE SEQUENCE [LARGE SCALE GENOMIC DNA]</scope>
    <source>
        <strain evidence="9 10">CPCC 203464</strain>
    </source>
</reference>
<dbReference type="SUPFAM" id="SSF161098">
    <property type="entry name" value="MetI-like"/>
    <property type="match status" value="1"/>
</dbReference>
<evidence type="ECO:0000256" key="2">
    <source>
        <dbReference type="ARBA" id="ARBA00022448"/>
    </source>
</evidence>
<name>A0A1N7HCP4_9NOCA</name>
<dbReference type="PROSITE" id="PS50928">
    <property type="entry name" value="ABC_TM1"/>
    <property type="match status" value="1"/>
</dbReference>
<dbReference type="OrthoDB" id="9778910at2"/>
<dbReference type="GO" id="GO:0005886">
    <property type="term" value="C:plasma membrane"/>
    <property type="evidence" value="ECO:0007669"/>
    <property type="project" value="UniProtKB-SubCell"/>
</dbReference>
<dbReference type="GO" id="GO:0055085">
    <property type="term" value="P:transmembrane transport"/>
    <property type="evidence" value="ECO:0007669"/>
    <property type="project" value="InterPro"/>
</dbReference>
<comment type="similarity">
    <text evidence="7">Belongs to the binding-protein-dependent transport system permease family.</text>
</comment>
<dbReference type="RefSeq" id="WP_076482776.1">
    <property type="nucleotide sequence ID" value="NZ_FTNT01000015.1"/>
</dbReference>
<keyword evidence="4 7" id="KW-0812">Transmembrane</keyword>
<evidence type="ECO:0000313" key="10">
    <source>
        <dbReference type="Proteomes" id="UP000186218"/>
    </source>
</evidence>
<gene>
    <name evidence="9" type="ORF">SAMN05445060_3992</name>
</gene>
<dbReference type="Proteomes" id="UP000186218">
    <property type="component" value="Unassembled WGS sequence"/>
</dbReference>
<evidence type="ECO:0000259" key="8">
    <source>
        <dbReference type="PROSITE" id="PS50928"/>
    </source>
</evidence>
<dbReference type="AlphaFoldDB" id="A0A1N7HCP4"/>
<dbReference type="Gene3D" id="1.10.3720.10">
    <property type="entry name" value="MetI-like"/>
    <property type="match status" value="1"/>
</dbReference>
<feature type="transmembrane region" description="Helical" evidence="7">
    <location>
        <begin position="104"/>
        <end position="128"/>
    </location>
</feature>
<keyword evidence="10" id="KW-1185">Reference proteome</keyword>
<dbReference type="InterPro" id="IPR045621">
    <property type="entry name" value="BPD_transp_1_N"/>
</dbReference>
<feature type="transmembrane region" description="Helical" evidence="7">
    <location>
        <begin position="140"/>
        <end position="163"/>
    </location>
</feature>
<proteinExistence type="inferred from homology"/>
<dbReference type="PANTHER" id="PTHR43163:SF6">
    <property type="entry name" value="DIPEPTIDE TRANSPORT SYSTEM PERMEASE PROTEIN DPPB-RELATED"/>
    <property type="match status" value="1"/>
</dbReference>
<feature type="transmembrane region" description="Helical" evidence="7">
    <location>
        <begin position="12"/>
        <end position="30"/>
    </location>
</feature>
<evidence type="ECO:0000313" key="9">
    <source>
        <dbReference type="EMBL" id="SIS22635.1"/>
    </source>
</evidence>
<dbReference type="InterPro" id="IPR000515">
    <property type="entry name" value="MetI-like"/>
</dbReference>
<evidence type="ECO:0000256" key="6">
    <source>
        <dbReference type="ARBA" id="ARBA00023136"/>
    </source>
</evidence>
<dbReference type="Pfam" id="PF00528">
    <property type="entry name" value="BPD_transp_1"/>
    <property type="match status" value="1"/>
</dbReference>
<keyword evidence="6 7" id="KW-0472">Membrane</keyword>
<feature type="transmembrane region" description="Helical" evidence="7">
    <location>
        <begin position="228"/>
        <end position="258"/>
    </location>
</feature>
<organism evidence="9 10">
    <name type="scientific">Williamsia sterculiae</name>
    <dbReference type="NCBI Taxonomy" id="1344003"/>
    <lineage>
        <taxon>Bacteria</taxon>
        <taxon>Bacillati</taxon>
        <taxon>Actinomycetota</taxon>
        <taxon>Actinomycetes</taxon>
        <taxon>Mycobacteriales</taxon>
        <taxon>Nocardiaceae</taxon>
        <taxon>Williamsia</taxon>
    </lineage>
</organism>
<keyword evidence="5 7" id="KW-1133">Transmembrane helix</keyword>
<dbReference type="Pfam" id="PF19300">
    <property type="entry name" value="BPD_transp_1_N"/>
    <property type="match status" value="1"/>
</dbReference>
<dbReference type="CDD" id="cd06261">
    <property type="entry name" value="TM_PBP2"/>
    <property type="match status" value="1"/>
</dbReference>
<evidence type="ECO:0000256" key="7">
    <source>
        <dbReference type="RuleBase" id="RU363032"/>
    </source>
</evidence>
<feature type="transmembrane region" description="Helical" evidence="7">
    <location>
        <begin position="175"/>
        <end position="198"/>
    </location>
</feature>
<feature type="transmembrane region" description="Helical" evidence="7">
    <location>
        <begin position="278"/>
        <end position="304"/>
    </location>
</feature>
<protein>
    <submittedName>
        <fullName evidence="9">Peptide/nickel transport system permease protein</fullName>
    </submittedName>
</protein>
<dbReference type="PANTHER" id="PTHR43163">
    <property type="entry name" value="DIPEPTIDE TRANSPORT SYSTEM PERMEASE PROTEIN DPPB-RELATED"/>
    <property type="match status" value="1"/>
</dbReference>
<feature type="domain" description="ABC transmembrane type-1" evidence="8">
    <location>
        <begin position="100"/>
        <end position="301"/>
    </location>
</feature>
<dbReference type="InterPro" id="IPR035906">
    <property type="entry name" value="MetI-like_sf"/>
</dbReference>
<comment type="subcellular location">
    <subcellularLocation>
        <location evidence="1 7">Cell membrane</location>
        <topology evidence="1 7">Multi-pass membrane protein</topology>
    </subcellularLocation>
</comment>
<accession>A0A1N7HCP4</accession>
<keyword evidence="2 7" id="KW-0813">Transport</keyword>
<evidence type="ECO:0000256" key="1">
    <source>
        <dbReference type="ARBA" id="ARBA00004651"/>
    </source>
</evidence>